<accession>A0AAV5KG81</accession>
<protein>
    <submittedName>
        <fullName evidence="1">Uncharacterized protein</fullName>
    </submittedName>
</protein>
<gene>
    <name evidence="1" type="ORF">SLEP1_g33318</name>
</gene>
<proteinExistence type="predicted"/>
<evidence type="ECO:0000313" key="1">
    <source>
        <dbReference type="EMBL" id="GKV23610.1"/>
    </source>
</evidence>
<evidence type="ECO:0000313" key="2">
    <source>
        <dbReference type="Proteomes" id="UP001054252"/>
    </source>
</evidence>
<dbReference type="Proteomes" id="UP001054252">
    <property type="component" value="Unassembled WGS sequence"/>
</dbReference>
<name>A0AAV5KG81_9ROSI</name>
<sequence length="91" mass="11039">MEVAAPLCFNMKRYKRRKKYKRLRRIASVKENEKKGSWKVKIPEEIILGMEPLRKCRDAYMKTMVYLAEHVQQLNNDEVYLFKKVPRARHI</sequence>
<keyword evidence="2" id="KW-1185">Reference proteome</keyword>
<dbReference type="EMBL" id="BPVZ01000063">
    <property type="protein sequence ID" value="GKV23610.1"/>
    <property type="molecule type" value="Genomic_DNA"/>
</dbReference>
<dbReference type="AlphaFoldDB" id="A0AAV5KG81"/>
<comment type="caution">
    <text evidence="1">The sequence shown here is derived from an EMBL/GenBank/DDBJ whole genome shotgun (WGS) entry which is preliminary data.</text>
</comment>
<reference evidence="1 2" key="1">
    <citation type="journal article" date="2021" name="Commun. Biol.">
        <title>The genome of Shorea leprosula (Dipterocarpaceae) highlights the ecological relevance of drought in aseasonal tropical rainforests.</title>
        <authorList>
            <person name="Ng K.K.S."/>
            <person name="Kobayashi M.J."/>
            <person name="Fawcett J.A."/>
            <person name="Hatakeyama M."/>
            <person name="Paape T."/>
            <person name="Ng C.H."/>
            <person name="Ang C.C."/>
            <person name="Tnah L.H."/>
            <person name="Lee C.T."/>
            <person name="Nishiyama T."/>
            <person name="Sese J."/>
            <person name="O'Brien M.J."/>
            <person name="Copetti D."/>
            <person name="Mohd Noor M.I."/>
            <person name="Ong R.C."/>
            <person name="Putra M."/>
            <person name="Sireger I.Z."/>
            <person name="Indrioko S."/>
            <person name="Kosugi Y."/>
            <person name="Izuno A."/>
            <person name="Isagi Y."/>
            <person name="Lee S.L."/>
            <person name="Shimizu K.K."/>
        </authorList>
    </citation>
    <scope>NUCLEOTIDE SEQUENCE [LARGE SCALE GENOMIC DNA]</scope>
    <source>
        <strain evidence="1">214</strain>
    </source>
</reference>
<organism evidence="1 2">
    <name type="scientific">Rubroshorea leprosula</name>
    <dbReference type="NCBI Taxonomy" id="152421"/>
    <lineage>
        <taxon>Eukaryota</taxon>
        <taxon>Viridiplantae</taxon>
        <taxon>Streptophyta</taxon>
        <taxon>Embryophyta</taxon>
        <taxon>Tracheophyta</taxon>
        <taxon>Spermatophyta</taxon>
        <taxon>Magnoliopsida</taxon>
        <taxon>eudicotyledons</taxon>
        <taxon>Gunneridae</taxon>
        <taxon>Pentapetalae</taxon>
        <taxon>rosids</taxon>
        <taxon>malvids</taxon>
        <taxon>Malvales</taxon>
        <taxon>Dipterocarpaceae</taxon>
        <taxon>Rubroshorea</taxon>
    </lineage>
</organism>